<evidence type="ECO:0000256" key="4">
    <source>
        <dbReference type="ARBA" id="ARBA00023163"/>
    </source>
</evidence>
<evidence type="ECO:0000256" key="5">
    <source>
        <dbReference type="ARBA" id="ARBA00023242"/>
    </source>
</evidence>
<dbReference type="InterPro" id="IPR038933">
    <property type="entry name" value="Ovate"/>
</dbReference>
<accession>A0ABR0XAR7</accession>
<organism evidence="8 9">
    <name type="scientific">Rehmannia glutinosa</name>
    <name type="common">Chinese foxglove</name>
    <dbReference type="NCBI Taxonomy" id="99300"/>
    <lineage>
        <taxon>Eukaryota</taxon>
        <taxon>Viridiplantae</taxon>
        <taxon>Streptophyta</taxon>
        <taxon>Embryophyta</taxon>
        <taxon>Tracheophyta</taxon>
        <taxon>Spermatophyta</taxon>
        <taxon>Magnoliopsida</taxon>
        <taxon>eudicotyledons</taxon>
        <taxon>Gunneridae</taxon>
        <taxon>Pentapetalae</taxon>
        <taxon>asterids</taxon>
        <taxon>lamiids</taxon>
        <taxon>Lamiales</taxon>
        <taxon>Orobanchaceae</taxon>
        <taxon>Rehmannieae</taxon>
        <taxon>Rehmannia</taxon>
    </lineage>
</organism>
<dbReference type="Proteomes" id="UP001318860">
    <property type="component" value="Unassembled WGS sequence"/>
</dbReference>
<comment type="caution">
    <text evidence="8">The sequence shown here is derived from an EMBL/GenBank/DDBJ whole genome shotgun (WGS) entry which is preliminary data.</text>
</comment>
<dbReference type="PANTHER" id="PTHR33057:SF26">
    <property type="entry name" value="TRANSCRIPTION REPRESSOR OFP13"/>
    <property type="match status" value="1"/>
</dbReference>
<comment type="subcellular location">
    <subcellularLocation>
        <location evidence="1 6">Nucleus</location>
    </subcellularLocation>
</comment>
<evidence type="ECO:0000259" key="7">
    <source>
        <dbReference type="PROSITE" id="PS51754"/>
    </source>
</evidence>
<keyword evidence="5 6" id="KW-0539">Nucleus</keyword>
<proteinExistence type="predicted"/>
<dbReference type="PROSITE" id="PS51754">
    <property type="entry name" value="OVATE"/>
    <property type="match status" value="1"/>
</dbReference>
<evidence type="ECO:0000256" key="2">
    <source>
        <dbReference type="ARBA" id="ARBA00022491"/>
    </source>
</evidence>
<feature type="domain" description="OVATE" evidence="7">
    <location>
        <begin position="126"/>
        <end position="185"/>
    </location>
</feature>
<protein>
    <recommendedName>
        <fullName evidence="6">Transcription repressor</fullName>
    </recommendedName>
    <alternativeName>
        <fullName evidence="6">Ovate family protein</fullName>
    </alternativeName>
</protein>
<dbReference type="EMBL" id="JABTTQ020000005">
    <property type="protein sequence ID" value="KAK6156244.1"/>
    <property type="molecule type" value="Genomic_DNA"/>
</dbReference>
<sequence>MAMALMQTPENTILPRRRRFQDRELRIPRHIGRPRNPRVMVHQLLLCSQYFLSRRTVRQQQQQQQQQRIIRIITGDDHPRREIVGEAIFRAGDTSSSIVKADEEESEKNIVSGGVGLLPFKESVALALESDDPYSDFKRSMAEMVESHGLKEWDCLEELLGWYLRMNGKNNHGFIVGAFVDLLVGMVDDHHHMNFSSSSSRGSSMAVCCTDSTTSYSSADSCFSSPSSPPLSPTLVVVGRDQLGIDEDRNVISQS</sequence>
<dbReference type="PANTHER" id="PTHR33057">
    <property type="entry name" value="TRANSCRIPTION REPRESSOR OFP7-RELATED"/>
    <property type="match status" value="1"/>
</dbReference>
<evidence type="ECO:0000256" key="6">
    <source>
        <dbReference type="RuleBase" id="RU367028"/>
    </source>
</evidence>
<dbReference type="NCBIfam" id="TIGR01568">
    <property type="entry name" value="A_thal_3678"/>
    <property type="match status" value="1"/>
</dbReference>
<keyword evidence="2 6" id="KW-0678">Repressor</keyword>
<dbReference type="InterPro" id="IPR006458">
    <property type="entry name" value="Ovate_C"/>
</dbReference>
<gene>
    <name evidence="8" type="ORF">DH2020_010492</name>
</gene>
<comment type="function">
    <text evidence="6">Transcriptional repressor that regulates multiple aspects of plant growth and development.</text>
</comment>
<keyword evidence="4 6" id="KW-0804">Transcription</keyword>
<evidence type="ECO:0000256" key="3">
    <source>
        <dbReference type="ARBA" id="ARBA00023015"/>
    </source>
</evidence>
<reference evidence="8 9" key="1">
    <citation type="journal article" date="2021" name="Comput. Struct. Biotechnol. J.">
        <title>De novo genome assembly of the potent medicinal plant Rehmannia glutinosa using nanopore technology.</title>
        <authorList>
            <person name="Ma L."/>
            <person name="Dong C."/>
            <person name="Song C."/>
            <person name="Wang X."/>
            <person name="Zheng X."/>
            <person name="Niu Y."/>
            <person name="Chen S."/>
            <person name="Feng W."/>
        </authorList>
    </citation>
    <scope>NUCLEOTIDE SEQUENCE [LARGE SCALE GENOMIC DNA]</scope>
    <source>
        <strain evidence="8">DH-2019</strain>
    </source>
</reference>
<evidence type="ECO:0000256" key="1">
    <source>
        <dbReference type="ARBA" id="ARBA00004123"/>
    </source>
</evidence>
<evidence type="ECO:0000313" key="8">
    <source>
        <dbReference type="EMBL" id="KAK6156244.1"/>
    </source>
</evidence>
<keyword evidence="9" id="KW-1185">Reference proteome</keyword>
<dbReference type="Pfam" id="PF04844">
    <property type="entry name" value="Ovate"/>
    <property type="match status" value="1"/>
</dbReference>
<evidence type="ECO:0000313" key="9">
    <source>
        <dbReference type="Proteomes" id="UP001318860"/>
    </source>
</evidence>
<keyword evidence="3 6" id="KW-0805">Transcription regulation</keyword>
<name>A0ABR0XAR7_REHGL</name>